<evidence type="ECO:0000313" key="2">
    <source>
        <dbReference type="EMBL" id="KAG5614110.1"/>
    </source>
</evidence>
<accession>A0A9J5ZPK7</accession>
<evidence type="ECO:0000256" key="1">
    <source>
        <dbReference type="SAM" id="MobiDB-lite"/>
    </source>
</evidence>
<gene>
    <name evidence="2" type="ORF">H5410_013934</name>
</gene>
<dbReference type="Proteomes" id="UP000824120">
    <property type="component" value="Chromosome 3"/>
</dbReference>
<keyword evidence="3" id="KW-1185">Reference proteome</keyword>
<feature type="region of interest" description="Disordered" evidence="1">
    <location>
        <begin position="1"/>
        <end position="20"/>
    </location>
</feature>
<feature type="compositionally biased region" description="Basic and acidic residues" evidence="1">
    <location>
        <begin position="1"/>
        <end position="18"/>
    </location>
</feature>
<evidence type="ECO:0000313" key="3">
    <source>
        <dbReference type="Proteomes" id="UP000824120"/>
    </source>
</evidence>
<reference evidence="2 3" key="1">
    <citation type="submission" date="2020-09" db="EMBL/GenBank/DDBJ databases">
        <title>De no assembly of potato wild relative species, Solanum commersonii.</title>
        <authorList>
            <person name="Cho K."/>
        </authorList>
    </citation>
    <scope>NUCLEOTIDE SEQUENCE [LARGE SCALE GENOMIC DNA]</scope>
    <source>
        <strain evidence="2">LZ3.2</strain>
        <tissue evidence="2">Leaf</tissue>
    </source>
</reference>
<sequence>MERITNIDFSRPKYKDSSSETGVSLSFFSGIGDSFAFRSSSKLARGRGSLCLACARPSVAAPNKLKAFQLKTQKAEHKCIMTGSTGPILSESVPKLGHVTEFIYWNQILPKSVLPKIPKGSTRSVSYRIGTGLDQTEIGSYRIIVYWYFFI</sequence>
<proteinExistence type="predicted"/>
<comment type="caution">
    <text evidence="2">The sequence shown here is derived from an EMBL/GenBank/DDBJ whole genome shotgun (WGS) entry which is preliminary data.</text>
</comment>
<organism evidence="2 3">
    <name type="scientific">Solanum commersonii</name>
    <name type="common">Commerson's wild potato</name>
    <name type="synonym">Commerson's nightshade</name>
    <dbReference type="NCBI Taxonomy" id="4109"/>
    <lineage>
        <taxon>Eukaryota</taxon>
        <taxon>Viridiplantae</taxon>
        <taxon>Streptophyta</taxon>
        <taxon>Embryophyta</taxon>
        <taxon>Tracheophyta</taxon>
        <taxon>Spermatophyta</taxon>
        <taxon>Magnoliopsida</taxon>
        <taxon>eudicotyledons</taxon>
        <taxon>Gunneridae</taxon>
        <taxon>Pentapetalae</taxon>
        <taxon>asterids</taxon>
        <taxon>lamiids</taxon>
        <taxon>Solanales</taxon>
        <taxon>Solanaceae</taxon>
        <taxon>Solanoideae</taxon>
        <taxon>Solaneae</taxon>
        <taxon>Solanum</taxon>
    </lineage>
</organism>
<name>A0A9J5ZPK7_SOLCO</name>
<dbReference type="AlphaFoldDB" id="A0A9J5ZPK7"/>
<protein>
    <submittedName>
        <fullName evidence="2">Uncharacterized protein</fullName>
    </submittedName>
</protein>
<dbReference type="EMBL" id="JACXVP010000003">
    <property type="protein sequence ID" value="KAG5614110.1"/>
    <property type="molecule type" value="Genomic_DNA"/>
</dbReference>